<dbReference type="EMBL" id="CAJRGZ010000015">
    <property type="protein sequence ID" value="CAG5146551.1"/>
    <property type="molecule type" value="Genomic_DNA"/>
</dbReference>
<gene>
    <name evidence="4" type="ORF">ALTATR162_LOCUS1897</name>
</gene>
<keyword evidence="2" id="KW-0472">Membrane</keyword>
<keyword evidence="2" id="KW-0812">Transmembrane</keyword>
<feature type="compositionally biased region" description="Low complexity" evidence="1">
    <location>
        <begin position="133"/>
        <end position="163"/>
    </location>
</feature>
<evidence type="ECO:0000313" key="5">
    <source>
        <dbReference type="Proteomes" id="UP000676310"/>
    </source>
</evidence>
<reference evidence="4" key="1">
    <citation type="submission" date="2021-05" db="EMBL/GenBank/DDBJ databases">
        <authorList>
            <person name="Stam R."/>
        </authorList>
    </citation>
    <scope>NUCLEOTIDE SEQUENCE</scope>
    <source>
        <strain evidence="4">CS162</strain>
    </source>
</reference>
<dbReference type="CDD" id="cd12087">
    <property type="entry name" value="TM_EGFR-like"/>
    <property type="match status" value="1"/>
</dbReference>
<dbReference type="RefSeq" id="XP_043165432.1">
    <property type="nucleotide sequence ID" value="XM_043309497.1"/>
</dbReference>
<keyword evidence="2" id="KW-1133">Transmembrane helix</keyword>
<feature type="transmembrane region" description="Helical" evidence="2">
    <location>
        <begin position="179"/>
        <end position="202"/>
    </location>
</feature>
<proteinExistence type="predicted"/>
<evidence type="ECO:0000313" key="4">
    <source>
        <dbReference type="EMBL" id="CAG5146551.1"/>
    </source>
</evidence>
<name>A0A8J2MYA9_9PLEO</name>
<feature type="region of interest" description="Disordered" evidence="1">
    <location>
        <begin position="133"/>
        <end position="171"/>
    </location>
</feature>
<keyword evidence="5" id="KW-1185">Reference proteome</keyword>
<feature type="chain" id="PRO_5035254742" description="Extracellular membrane protein CFEM domain-containing protein" evidence="3">
    <location>
        <begin position="22"/>
        <end position="260"/>
    </location>
</feature>
<feature type="region of interest" description="Disordered" evidence="1">
    <location>
        <begin position="238"/>
        <end position="260"/>
    </location>
</feature>
<feature type="compositionally biased region" description="Acidic residues" evidence="1">
    <location>
        <begin position="251"/>
        <end position="260"/>
    </location>
</feature>
<organism evidence="4 5">
    <name type="scientific">Alternaria atra</name>
    <dbReference type="NCBI Taxonomy" id="119953"/>
    <lineage>
        <taxon>Eukaryota</taxon>
        <taxon>Fungi</taxon>
        <taxon>Dikarya</taxon>
        <taxon>Ascomycota</taxon>
        <taxon>Pezizomycotina</taxon>
        <taxon>Dothideomycetes</taxon>
        <taxon>Pleosporomycetidae</taxon>
        <taxon>Pleosporales</taxon>
        <taxon>Pleosporineae</taxon>
        <taxon>Pleosporaceae</taxon>
        <taxon>Alternaria</taxon>
        <taxon>Alternaria sect. Ulocladioides</taxon>
    </lineage>
</organism>
<comment type="caution">
    <text evidence="4">The sequence shown here is derived from an EMBL/GenBank/DDBJ whole genome shotgun (WGS) entry which is preliminary data.</text>
</comment>
<dbReference type="Proteomes" id="UP000676310">
    <property type="component" value="Unassembled WGS sequence"/>
</dbReference>
<evidence type="ECO:0000256" key="1">
    <source>
        <dbReference type="SAM" id="MobiDB-lite"/>
    </source>
</evidence>
<feature type="signal peptide" evidence="3">
    <location>
        <begin position="1"/>
        <end position="21"/>
    </location>
</feature>
<protein>
    <recommendedName>
        <fullName evidence="6">Extracellular membrane protein CFEM domain-containing protein</fullName>
    </recommendedName>
</protein>
<evidence type="ECO:0000256" key="2">
    <source>
        <dbReference type="SAM" id="Phobius"/>
    </source>
</evidence>
<dbReference type="GeneID" id="67013281"/>
<dbReference type="AlphaFoldDB" id="A0A8J2MYA9"/>
<evidence type="ECO:0000256" key="3">
    <source>
        <dbReference type="SAM" id="SignalP"/>
    </source>
</evidence>
<keyword evidence="3" id="KW-0732">Signal</keyword>
<dbReference type="OrthoDB" id="3794517at2759"/>
<sequence length="260" mass="27048">MFGIRVVPALALLALANIAATSGPTSIFIDQIEEYALLATCAELELSTIVRNMKYGCGDGGNGAFTSFTCFCYESSAKFSSMIGAHVATECPDDPSQNTTALEVFSSYCDIGASKLAEIAAATTSVPSITSLLSSTSASPASTPRSASSTTTSTTPIPSPQLTELSEPASAPKNTSRTVAIAAGITVPIVVLASALAAFFLFRRHRIKKKHSEPNVYEVDASTVDASKGGTCHEVSDKGQIAAEMPNPDPQELDAESGRR</sequence>
<accession>A0A8J2MYA9</accession>
<evidence type="ECO:0008006" key="6">
    <source>
        <dbReference type="Google" id="ProtNLM"/>
    </source>
</evidence>